<evidence type="ECO:0000256" key="5">
    <source>
        <dbReference type="PIRSR" id="PIRSR637359-3"/>
    </source>
</evidence>
<feature type="active site" description="For sulfotransferase activity" evidence="3">
    <location>
        <position position="100"/>
    </location>
</feature>
<dbReference type="AlphaFoldDB" id="A0A8D8SJR3"/>
<reference evidence="8" key="1">
    <citation type="submission" date="2021-05" db="EMBL/GenBank/DDBJ databases">
        <authorList>
            <person name="Alioto T."/>
            <person name="Alioto T."/>
            <person name="Gomez Garrido J."/>
        </authorList>
    </citation>
    <scope>NUCLEOTIDE SEQUENCE</scope>
</reference>
<evidence type="ECO:0000259" key="7">
    <source>
        <dbReference type="Pfam" id="PF00685"/>
    </source>
</evidence>
<dbReference type="EMBL" id="HBUF01221061">
    <property type="protein sequence ID" value="CAG6669436.1"/>
    <property type="molecule type" value="Transcribed_RNA"/>
</dbReference>
<feature type="domain" description="Sulfotransferase" evidence="7">
    <location>
        <begin position="91"/>
        <end position="327"/>
    </location>
</feature>
<keyword evidence="1 8" id="KW-0808">Transferase</keyword>
<feature type="binding site" evidence="4">
    <location>
        <position position="189"/>
    </location>
    <ligand>
        <name>3'-phosphoadenylyl sulfate</name>
        <dbReference type="ChEBI" id="CHEBI:58339"/>
    </ligand>
</feature>
<evidence type="ECO:0000256" key="4">
    <source>
        <dbReference type="PIRSR" id="PIRSR637359-2"/>
    </source>
</evidence>
<dbReference type="EMBL" id="HBUF01221060">
    <property type="protein sequence ID" value="CAG6669435.1"/>
    <property type="molecule type" value="Transcribed_RNA"/>
</dbReference>
<accession>A0A8D8SJR3</accession>
<keyword evidence="6" id="KW-0812">Transmembrane</keyword>
<name>A0A8D8SJR3_9HEMI</name>
<keyword evidence="6" id="KW-1133">Transmembrane helix</keyword>
<keyword evidence="6" id="KW-0472">Membrane</keyword>
<keyword evidence="2" id="KW-0325">Glycoprotein</keyword>
<dbReference type="GO" id="GO:0008467">
    <property type="term" value="F:[heparan sulfate]-glucosamine 3-sulfotransferase activity"/>
    <property type="evidence" value="ECO:0007669"/>
    <property type="project" value="TreeGrafter"/>
</dbReference>
<feature type="binding site" evidence="4">
    <location>
        <position position="181"/>
    </location>
    <ligand>
        <name>3'-phosphoadenylyl sulfate</name>
        <dbReference type="ChEBI" id="CHEBI:58339"/>
    </ligand>
</feature>
<evidence type="ECO:0000256" key="1">
    <source>
        <dbReference type="ARBA" id="ARBA00022679"/>
    </source>
</evidence>
<keyword evidence="5" id="KW-1015">Disulfide bond</keyword>
<proteinExistence type="predicted"/>
<dbReference type="SUPFAM" id="SSF52540">
    <property type="entry name" value="P-loop containing nucleoside triphosphate hydrolases"/>
    <property type="match status" value="1"/>
</dbReference>
<feature type="binding site" evidence="4">
    <location>
        <begin position="307"/>
        <end position="311"/>
    </location>
    <ligand>
        <name>3'-phosphoadenylyl sulfate</name>
        <dbReference type="ChEBI" id="CHEBI:58339"/>
    </ligand>
</feature>
<dbReference type="PANTHER" id="PTHR10605">
    <property type="entry name" value="HEPARAN SULFATE SULFOTRANSFERASE"/>
    <property type="match status" value="1"/>
</dbReference>
<dbReference type="PANTHER" id="PTHR10605:SF72">
    <property type="entry name" value="HEPARAN SULFATE 3-O SULFOTRANSFERASE-B, ISOFORM A"/>
    <property type="match status" value="1"/>
</dbReference>
<dbReference type="Pfam" id="PF00685">
    <property type="entry name" value="Sulfotransfer_1"/>
    <property type="match status" value="1"/>
</dbReference>
<organism evidence="8">
    <name type="scientific">Cacopsylla melanoneura</name>
    <dbReference type="NCBI Taxonomy" id="428564"/>
    <lineage>
        <taxon>Eukaryota</taxon>
        <taxon>Metazoa</taxon>
        <taxon>Ecdysozoa</taxon>
        <taxon>Arthropoda</taxon>
        <taxon>Hexapoda</taxon>
        <taxon>Insecta</taxon>
        <taxon>Pterygota</taxon>
        <taxon>Neoptera</taxon>
        <taxon>Paraneoptera</taxon>
        <taxon>Hemiptera</taxon>
        <taxon>Sternorrhyncha</taxon>
        <taxon>Psylloidea</taxon>
        <taxon>Psyllidae</taxon>
        <taxon>Psyllinae</taxon>
        <taxon>Cacopsylla</taxon>
    </lineage>
</organism>
<feature type="disulfide bond" evidence="5">
    <location>
        <begin position="290"/>
        <end position="302"/>
    </location>
</feature>
<protein>
    <submittedName>
        <fullName evidence="8">Heparan sulfate glucosamine 3-O-sulfotransferase 3A1</fullName>
    </submittedName>
</protein>
<feature type="transmembrane region" description="Helical" evidence="6">
    <location>
        <begin position="15"/>
        <end position="37"/>
    </location>
</feature>
<evidence type="ECO:0000256" key="6">
    <source>
        <dbReference type="SAM" id="Phobius"/>
    </source>
</evidence>
<evidence type="ECO:0000256" key="3">
    <source>
        <dbReference type="PIRSR" id="PIRSR637359-1"/>
    </source>
</evidence>
<dbReference type="InterPro" id="IPR000863">
    <property type="entry name" value="Sulfotransferase_dom"/>
</dbReference>
<dbReference type="InterPro" id="IPR027417">
    <property type="entry name" value="P-loop_NTPase"/>
</dbReference>
<sequence length="348" mass="40337">MVRKLSFSHHNQNRLFLLVIFCSFAYTAYLLAFSGFITSFKIELRHNYGSQVKKNDIFSNGKYQDISYPLNASPKYKFLRDANLQASRHLPDALIIGVKKSGTRALLEFIKLHPSVQAPSSEMHFFDKNYARGIKWYRNQMPLTLEGQMTMEKTPSYFVTKRVPSRVKKMNPYVKLVVVVRDPVTRAVSDYTQSASKKSPALRKSFADLLYLNGTNVVNTRWGIVRIGLYARYLDAWLRYFPLDQFIFISGETLIVDPAAEMRRLQDFLGLKAIITEKHFYFNITKGFPCLMKSETVATPHCLGKNKGRAHPKVDGSILDRLRQFYRPFNLRFYQMTGIDFGWYKDGH</sequence>
<dbReference type="InterPro" id="IPR037359">
    <property type="entry name" value="NST/OST"/>
</dbReference>
<evidence type="ECO:0000256" key="2">
    <source>
        <dbReference type="ARBA" id="ARBA00023180"/>
    </source>
</evidence>
<dbReference type="FunFam" id="3.40.50.300:FF:002997">
    <property type="entry name" value="Sulfotransferase"/>
    <property type="match status" value="1"/>
</dbReference>
<dbReference type="Gene3D" id="3.40.50.300">
    <property type="entry name" value="P-loop containing nucleotide triphosphate hydrolases"/>
    <property type="match status" value="1"/>
</dbReference>
<feature type="binding site" evidence="4">
    <location>
        <begin position="100"/>
        <end position="104"/>
    </location>
    <ligand>
        <name>3'-phosphoadenylyl sulfate</name>
        <dbReference type="ChEBI" id="CHEBI:58339"/>
    </ligand>
</feature>
<evidence type="ECO:0000313" key="8">
    <source>
        <dbReference type="EMBL" id="CAG6669435.1"/>
    </source>
</evidence>